<protein>
    <submittedName>
        <fullName evidence="6">DNA-binding transcriptional LysR family regulator</fullName>
    </submittedName>
</protein>
<evidence type="ECO:0000256" key="3">
    <source>
        <dbReference type="ARBA" id="ARBA00023125"/>
    </source>
</evidence>
<dbReference type="SUPFAM" id="SSF46785">
    <property type="entry name" value="Winged helix' DNA-binding domain"/>
    <property type="match status" value="1"/>
</dbReference>
<dbReference type="Proteomes" id="UP001242480">
    <property type="component" value="Unassembled WGS sequence"/>
</dbReference>
<accession>A0ABU0JHS0</accession>
<dbReference type="InterPro" id="IPR005119">
    <property type="entry name" value="LysR_subst-bd"/>
</dbReference>
<dbReference type="InterPro" id="IPR058163">
    <property type="entry name" value="LysR-type_TF_proteobact-type"/>
</dbReference>
<dbReference type="PROSITE" id="PS50931">
    <property type="entry name" value="HTH_LYSR"/>
    <property type="match status" value="1"/>
</dbReference>
<sequence>MVDHLSGLAIFVETVQAGGFSAAAVRLNLSRSAVGKTVARLERRLGARLFHRTTRSQALTEDGQAFYERCLRALAEIRSGEAMLESGKREVVGRLRVSMPVLFGRRCVAPILTGLARLHPGLELDLNFSDRLVDLMEDGFDLAIRNGGTGDGVGLMTRRIGSQRMTVCAAPAYLAEHGTPRGIADLGRHEAVVYGRPGLVKSWLFPADGAPPVAFQPRSRLRFDDLDAIADAAAAGAGLAWLPCWLIREHVRAGSLVRVLADHPGLVFDIHAVWPQTPHLPLRVRLAIDRLAEALPDPLS</sequence>
<keyword evidence="4" id="KW-0804">Transcription</keyword>
<evidence type="ECO:0000256" key="4">
    <source>
        <dbReference type="ARBA" id="ARBA00023163"/>
    </source>
</evidence>
<dbReference type="PANTHER" id="PTHR30537:SF5">
    <property type="entry name" value="HTH-TYPE TRANSCRIPTIONAL ACTIVATOR TTDR-RELATED"/>
    <property type="match status" value="1"/>
</dbReference>
<dbReference type="PANTHER" id="PTHR30537">
    <property type="entry name" value="HTH-TYPE TRANSCRIPTIONAL REGULATOR"/>
    <property type="match status" value="1"/>
</dbReference>
<comment type="similarity">
    <text evidence="1">Belongs to the LysR transcriptional regulatory family.</text>
</comment>
<dbReference type="Pfam" id="PF03466">
    <property type="entry name" value="LysR_substrate"/>
    <property type="match status" value="1"/>
</dbReference>
<organism evidence="6 7">
    <name type="scientific">Labrys wisconsinensis</name>
    <dbReference type="NCBI Taxonomy" id="425677"/>
    <lineage>
        <taxon>Bacteria</taxon>
        <taxon>Pseudomonadati</taxon>
        <taxon>Pseudomonadota</taxon>
        <taxon>Alphaproteobacteria</taxon>
        <taxon>Hyphomicrobiales</taxon>
        <taxon>Xanthobacteraceae</taxon>
        <taxon>Labrys</taxon>
    </lineage>
</organism>
<evidence type="ECO:0000313" key="6">
    <source>
        <dbReference type="EMBL" id="MDQ0473145.1"/>
    </source>
</evidence>
<dbReference type="RefSeq" id="WP_307281014.1">
    <property type="nucleotide sequence ID" value="NZ_JAUSVX010000015.1"/>
</dbReference>
<keyword evidence="2" id="KW-0805">Transcription regulation</keyword>
<comment type="caution">
    <text evidence="6">The sequence shown here is derived from an EMBL/GenBank/DDBJ whole genome shotgun (WGS) entry which is preliminary data.</text>
</comment>
<gene>
    <name evidence="6" type="ORF">QO011_006179</name>
</gene>
<dbReference type="Gene3D" id="3.40.190.290">
    <property type="match status" value="1"/>
</dbReference>
<dbReference type="SUPFAM" id="SSF53850">
    <property type="entry name" value="Periplasmic binding protein-like II"/>
    <property type="match status" value="1"/>
</dbReference>
<evidence type="ECO:0000313" key="7">
    <source>
        <dbReference type="Proteomes" id="UP001242480"/>
    </source>
</evidence>
<feature type="domain" description="HTH lysR-type" evidence="5">
    <location>
        <begin position="1"/>
        <end position="60"/>
    </location>
</feature>
<proteinExistence type="inferred from homology"/>
<evidence type="ECO:0000256" key="1">
    <source>
        <dbReference type="ARBA" id="ARBA00009437"/>
    </source>
</evidence>
<evidence type="ECO:0000259" key="5">
    <source>
        <dbReference type="PROSITE" id="PS50931"/>
    </source>
</evidence>
<dbReference type="InterPro" id="IPR036390">
    <property type="entry name" value="WH_DNA-bd_sf"/>
</dbReference>
<dbReference type="Gene3D" id="1.10.10.10">
    <property type="entry name" value="Winged helix-like DNA-binding domain superfamily/Winged helix DNA-binding domain"/>
    <property type="match status" value="1"/>
</dbReference>
<evidence type="ECO:0000256" key="2">
    <source>
        <dbReference type="ARBA" id="ARBA00023015"/>
    </source>
</evidence>
<dbReference type="InterPro" id="IPR036388">
    <property type="entry name" value="WH-like_DNA-bd_sf"/>
</dbReference>
<dbReference type="InterPro" id="IPR000847">
    <property type="entry name" value="LysR_HTH_N"/>
</dbReference>
<dbReference type="PRINTS" id="PR00039">
    <property type="entry name" value="HTHLYSR"/>
</dbReference>
<dbReference type="CDD" id="cd08475">
    <property type="entry name" value="PBP2_CrgA_like_6"/>
    <property type="match status" value="1"/>
</dbReference>
<name>A0ABU0JHS0_9HYPH</name>
<reference evidence="6 7" key="1">
    <citation type="submission" date="2023-07" db="EMBL/GenBank/DDBJ databases">
        <title>Genomic Encyclopedia of Type Strains, Phase IV (KMG-IV): sequencing the most valuable type-strain genomes for metagenomic binning, comparative biology and taxonomic classification.</title>
        <authorList>
            <person name="Goeker M."/>
        </authorList>
    </citation>
    <scope>NUCLEOTIDE SEQUENCE [LARGE SCALE GENOMIC DNA]</scope>
    <source>
        <strain evidence="6 7">DSM 19619</strain>
    </source>
</reference>
<keyword evidence="7" id="KW-1185">Reference proteome</keyword>
<dbReference type="EMBL" id="JAUSVX010000015">
    <property type="protein sequence ID" value="MDQ0473145.1"/>
    <property type="molecule type" value="Genomic_DNA"/>
</dbReference>
<dbReference type="GO" id="GO:0003677">
    <property type="term" value="F:DNA binding"/>
    <property type="evidence" value="ECO:0007669"/>
    <property type="project" value="UniProtKB-KW"/>
</dbReference>
<keyword evidence="3 6" id="KW-0238">DNA-binding</keyword>
<dbReference type="Pfam" id="PF00126">
    <property type="entry name" value="HTH_1"/>
    <property type="match status" value="1"/>
</dbReference>